<dbReference type="GO" id="GO:0004252">
    <property type="term" value="F:serine-type endopeptidase activity"/>
    <property type="evidence" value="ECO:0007669"/>
    <property type="project" value="InterPro"/>
</dbReference>
<organism evidence="15">
    <name type="scientific">freshwater metagenome</name>
    <dbReference type="NCBI Taxonomy" id="449393"/>
    <lineage>
        <taxon>unclassified sequences</taxon>
        <taxon>metagenomes</taxon>
        <taxon>ecological metagenomes</taxon>
    </lineage>
</organism>
<dbReference type="Gene3D" id="2.10.109.10">
    <property type="entry name" value="Umud Fragment, subunit A"/>
    <property type="match status" value="1"/>
</dbReference>
<dbReference type="NCBIfam" id="TIGR00498">
    <property type="entry name" value="lexA"/>
    <property type="match status" value="1"/>
</dbReference>
<evidence type="ECO:0000259" key="14">
    <source>
        <dbReference type="Pfam" id="PF01726"/>
    </source>
</evidence>
<evidence type="ECO:0000256" key="8">
    <source>
        <dbReference type="ARBA" id="ARBA00023125"/>
    </source>
</evidence>
<dbReference type="SUPFAM" id="SSF46785">
    <property type="entry name" value="Winged helix' DNA-binding domain"/>
    <property type="match status" value="1"/>
</dbReference>
<keyword evidence="6" id="KW-0068">Autocatalytic cleavage</keyword>
<dbReference type="PRINTS" id="PR00726">
    <property type="entry name" value="LEXASERPTASE"/>
</dbReference>
<evidence type="ECO:0000256" key="5">
    <source>
        <dbReference type="ARBA" id="ARBA00022801"/>
    </source>
</evidence>
<dbReference type="EMBL" id="JNSL01000014">
    <property type="protein sequence ID" value="KGA21081.1"/>
    <property type="molecule type" value="Genomic_DNA"/>
</dbReference>
<keyword evidence="4" id="KW-0227">DNA damage</keyword>
<feature type="domain" description="Peptidase S24/S26A/S26B/S26C" evidence="13">
    <location>
        <begin position="113"/>
        <end position="224"/>
    </location>
</feature>
<name>A0A094R2D8_9ZZZZ</name>
<keyword evidence="8" id="KW-0238">DNA-binding</keyword>
<dbReference type="FunFam" id="2.10.109.10:FF:000001">
    <property type="entry name" value="LexA repressor"/>
    <property type="match status" value="1"/>
</dbReference>
<dbReference type="InterPro" id="IPR006200">
    <property type="entry name" value="LexA"/>
</dbReference>
<feature type="region of interest" description="Disordered" evidence="12">
    <location>
        <begin position="1"/>
        <end position="26"/>
    </location>
</feature>
<gene>
    <name evidence="15" type="ORF">GM51_3795</name>
</gene>
<dbReference type="GO" id="GO:0003677">
    <property type="term" value="F:DNA binding"/>
    <property type="evidence" value="ECO:0007669"/>
    <property type="project" value="UniProtKB-KW"/>
</dbReference>
<evidence type="ECO:0000313" key="15">
    <source>
        <dbReference type="EMBL" id="KGA21081.1"/>
    </source>
</evidence>
<dbReference type="GO" id="GO:0045892">
    <property type="term" value="P:negative regulation of DNA-templated transcription"/>
    <property type="evidence" value="ECO:0007669"/>
    <property type="project" value="InterPro"/>
</dbReference>
<comment type="caution">
    <text evidence="15">The sequence shown here is derived from an EMBL/GenBank/DDBJ whole genome shotgun (WGS) entry which is preliminary data.</text>
</comment>
<keyword evidence="2" id="KW-0678">Repressor</keyword>
<dbReference type="InterPro" id="IPR039418">
    <property type="entry name" value="LexA-like"/>
</dbReference>
<dbReference type="InterPro" id="IPR006197">
    <property type="entry name" value="Peptidase_S24_LexA"/>
</dbReference>
<dbReference type="AlphaFoldDB" id="A0A094R2D8"/>
<dbReference type="PANTHER" id="PTHR33516">
    <property type="entry name" value="LEXA REPRESSOR"/>
    <property type="match status" value="1"/>
</dbReference>
<keyword evidence="11" id="KW-0742">SOS response</keyword>
<evidence type="ECO:0000256" key="6">
    <source>
        <dbReference type="ARBA" id="ARBA00022813"/>
    </source>
</evidence>
<dbReference type="GO" id="GO:0009432">
    <property type="term" value="P:SOS response"/>
    <property type="evidence" value="ECO:0007669"/>
    <property type="project" value="UniProtKB-KW"/>
</dbReference>
<keyword evidence="3" id="KW-0235">DNA replication</keyword>
<feature type="domain" description="LexA repressor DNA-binding" evidence="14">
    <location>
        <begin position="29"/>
        <end position="91"/>
    </location>
</feature>
<dbReference type="GO" id="GO:0006281">
    <property type="term" value="P:DNA repair"/>
    <property type="evidence" value="ECO:0007669"/>
    <property type="project" value="UniProtKB-KW"/>
</dbReference>
<evidence type="ECO:0000256" key="9">
    <source>
        <dbReference type="ARBA" id="ARBA00023163"/>
    </source>
</evidence>
<evidence type="ECO:0000256" key="7">
    <source>
        <dbReference type="ARBA" id="ARBA00023015"/>
    </source>
</evidence>
<keyword evidence="10" id="KW-0234">DNA repair</keyword>
<sequence length="232" mass="24811">MSTKKPAPVKAKKSGQVTELPDGPADAHGLTARQLKILTAIKEAVDTNGYPPSMREIGTQAGLSSPASVKYQLEELEKKGFIRRDPTRGRALEVLLPGEAGNSAPVDKTKYIPLVGRIAAGGPITAEQEIEETFPLPESLVGSGELFMLKVVGESMIEAAICDGDYVVIRSQKDCNNGEIVAAMIDGEATVKTFSRKNGHIWLLPANPSFEPINGDNCEILGKVTAVMRSVR</sequence>
<dbReference type="GO" id="GO:0006508">
    <property type="term" value="P:proteolysis"/>
    <property type="evidence" value="ECO:0007669"/>
    <property type="project" value="InterPro"/>
</dbReference>
<evidence type="ECO:0000256" key="1">
    <source>
        <dbReference type="ARBA" id="ARBA00007484"/>
    </source>
</evidence>
<dbReference type="SUPFAM" id="SSF51306">
    <property type="entry name" value="LexA/Signal peptidase"/>
    <property type="match status" value="1"/>
</dbReference>
<keyword evidence="7" id="KW-0805">Transcription regulation</keyword>
<dbReference type="HAMAP" id="MF_00015">
    <property type="entry name" value="LexA"/>
    <property type="match status" value="1"/>
</dbReference>
<proteinExistence type="inferred from homology"/>
<comment type="similarity">
    <text evidence="1">Belongs to the peptidase S24 family.</text>
</comment>
<evidence type="ECO:0000256" key="11">
    <source>
        <dbReference type="ARBA" id="ARBA00023236"/>
    </source>
</evidence>
<dbReference type="InterPro" id="IPR036286">
    <property type="entry name" value="LexA/Signal_pep-like_sf"/>
</dbReference>
<keyword evidence="9" id="KW-0804">Transcription</keyword>
<evidence type="ECO:0000256" key="12">
    <source>
        <dbReference type="SAM" id="MobiDB-lite"/>
    </source>
</evidence>
<evidence type="ECO:0000259" key="13">
    <source>
        <dbReference type="Pfam" id="PF00717"/>
    </source>
</evidence>
<dbReference type="InterPro" id="IPR036388">
    <property type="entry name" value="WH-like_DNA-bd_sf"/>
</dbReference>
<evidence type="ECO:0000256" key="3">
    <source>
        <dbReference type="ARBA" id="ARBA00022705"/>
    </source>
</evidence>
<evidence type="ECO:0000256" key="10">
    <source>
        <dbReference type="ARBA" id="ARBA00023204"/>
    </source>
</evidence>
<dbReference type="InterPro" id="IPR050077">
    <property type="entry name" value="LexA_repressor"/>
</dbReference>
<dbReference type="Gene3D" id="1.10.10.10">
    <property type="entry name" value="Winged helix-like DNA-binding domain superfamily/Winged helix DNA-binding domain"/>
    <property type="match status" value="1"/>
</dbReference>
<dbReference type="InterPro" id="IPR036390">
    <property type="entry name" value="WH_DNA-bd_sf"/>
</dbReference>
<keyword evidence="5" id="KW-0378">Hydrolase</keyword>
<dbReference type="CDD" id="cd06529">
    <property type="entry name" value="S24_LexA-like"/>
    <property type="match status" value="1"/>
</dbReference>
<dbReference type="GO" id="GO:0006260">
    <property type="term" value="P:DNA replication"/>
    <property type="evidence" value="ECO:0007669"/>
    <property type="project" value="UniProtKB-KW"/>
</dbReference>
<protein>
    <submittedName>
        <fullName evidence="15">UmuDC operon protein-like protein</fullName>
    </submittedName>
</protein>
<reference evidence="15" key="1">
    <citation type="submission" date="2014-06" db="EMBL/GenBank/DDBJ databases">
        <title>Key roles for freshwater Actinobacteria revealed by deep metagenomic sequencing.</title>
        <authorList>
            <person name="Ghai R."/>
            <person name="Mizuno C.M."/>
            <person name="Picazo A."/>
            <person name="Camacho A."/>
            <person name="Rodriguez-Valera F."/>
        </authorList>
    </citation>
    <scope>NUCLEOTIDE SEQUENCE</scope>
</reference>
<accession>A0A094R2D8</accession>
<dbReference type="PANTHER" id="PTHR33516:SF2">
    <property type="entry name" value="LEXA REPRESSOR-RELATED"/>
    <property type="match status" value="1"/>
</dbReference>
<dbReference type="Pfam" id="PF00717">
    <property type="entry name" value="Peptidase_S24"/>
    <property type="match status" value="1"/>
</dbReference>
<evidence type="ECO:0000256" key="4">
    <source>
        <dbReference type="ARBA" id="ARBA00022763"/>
    </source>
</evidence>
<dbReference type="InterPro" id="IPR015927">
    <property type="entry name" value="Peptidase_S24_S26A/B/C"/>
</dbReference>
<dbReference type="InterPro" id="IPR006199">
    <property type="entry name" value="LexA_DNA-bd_dom"/>
</dbReference>
<dbReference type="Pfam" id="PF01726">
    <property type="entry name" value="LexA_DNA_bind"/>
    <property type="match status" value="1"/>
</dbReference>
<evidence type="ECO:0000256" key="2">
    <source>
        <dbReference type="ARBA" id="ARBA00022491"/>
    </source>
</evidence>